<feature type="coiled-coil region" evidence="1">
    <location>
        <begin position="269"/>
        <end position="342"/>
    </location>
</feature>
<geneLocation type="plasmid" evidence="3">
    <name>pW240</name>
</geneLocation>
<dbReference type="Gene3D" id="3.30.930.30">
    <property type="match status" value="1"/>
</dbReference>
<accession>Q003I7</accession>
<evidence type="ECO:0000256" key="1">
    <source>
        <dbReference type="SAM" id="Coils"/>
    </source>
</evidence>
<keyword evidence="1" id="KW-0175">Coiled coil</keyword>
<keyword evidence="3" id="KW-0614">Plasmid</keyword>
<name>Q003I7_BRUAN</name>
<dbReference type="EMBL" id="DQ979387">
    <property type="protein sequence ID" value="ABI98039.1"/>
    <property type="molecule type" value="Genomic_DNA"/>
</dbReference>
<organism evidence="3">
    <name type="scientific">Brucella anthropi</name>
    <name type="common">Ochrobactrum anthropi</name>
    <dbReference type="NCBI Taxonomy" id="529"/>
    <lineage>
        <taxon>Bacteria</taxon>
        <taxon>Pseudomonadati</taxon>
        <taxon>Pseudomonadota</taxon>
        <taxon>Alphaproteobacteria</taxon>
        <taxon>Hyphomicrobiales</taxon>
        <taxon>Brucellaceae</taxon>
        <taxon>Brucella/Ochrobactrum group</taxon>
        <taxon>Brucella</taxon>
    </lineage>
</organism>
<dbReference type="RefSeq" id="WP_012477876.1">
    <property type="nucleotide sequence ID" value="NC_010917.1"/>
</dbReference>
<proteinExistence type="predicted"/>
<sequence length="471" mass="52705">MAFQFAHVETYSRKGSSKGGQSVSWVLAEARRDDGACPHVVQPGEPAVVHGVDLNELEKMHDDLCASVRNEIAGGKTRAVRIDQHTLFTVVVSYPVATEELKNNPEEQRRYEEWEQRNIAWLNSEYGSDIKTIIRHDDEQYPHLHAYALPDDLRCLNLHAGQAAKNAIMKAEPEPDEDSKAHNKRGDKAYRAAMSAWQDRYFEQVGLPSGLTRLGPGKRRLSREEWRAEKSAAQSVQVAQERARQIEAQKDAFVSKTKEQASNYIEKAKARAQAEADKLKADALAKAEESKRLHSAAVEKERAAVALVKQAEDRAAKTNLLNERAKKMASEASKTLSRARSEAKSILSAANQKARSVAGFGGFMRSLVDGLRKSKIRDQIEQEKAGEISAINYAKNLLQGALDREKDLRRETDNRLRNVSATLRDTSERLVSAHAQISELTPKPKAKSRSSTSNYNRDDDRDYSVSRGMKM</sequence>
<reference evidence="3" key="1">
    <citation type="submission" date="2006-08" db="EMBL/GenBank/DDBJ databases">
        <title>Sequence analysis of a plasmid pW240 from Ochrobactrum anthropi W24 (CGMCC 1649).</title>
        <authorList>
            <person name="Wang L."/>
            <person name="Xia M."/>
            <person name="Qiao L."/>
            <person name="Sha S."/>
            <person name="Yang X."/>
        </authorList>
    </citation>
    <scope>NUCLEOTIDE SEQUENCE</scope>
    <source>
        <strain evidence="3">W24</strain>
        <plasmid evidence="3">pW240</plasmid>
    </source>
</reference>
<evidence type="ECO:0000256" key="2">
    <source>
        <dbReference type="SAM" id="MobiDB-lite"/>
    </source>
</evidence>
<evidence type="ECO:0000313" key="3">
    <source>
        <dbReference type="EMBL" id="ABI98039.1"/>
    </source>
</evidence>
<feature type="region of interest" description="Disordered" evidence="2">
    <location>
        <begin position="434"/>
        <end position="471"/>
    </location>
</feature>
<protein>
    <submittedName>
        <fullName evidence="3">Mob protein</fullName>
    </submittedName>
</protein>
<dbReference type="AlphaFoldDB" id="Q003I7"/>